<evidence type="ECO:0000259" key="3">
    <source>
        <dbReference type="Pfam" id="PF00685"/>
    </source>
</evidence>
<dbReference type="EMBL" id="ARYM01000039">
    <property type="protein sequence ID" value="KCZ96672.1"/>
    <property type="molecule type" value="Genomic_DNA"/>
</dbReference>
<comment type="caution">
    <text evidence="4">The sequence shown here is derived from an EMBL/GenBank/DDBJ whole genome shotgun (WGS) entry which is preliminary data.</text>
</comment>
<accession>A0A062VDY2</accession>
<dbReference type="OrthoDB" id="981508at2"/>
<feature type="domain" description="Sulfotransferase" evidence="3">
    <location>
        <begin position="5"/>
        <end position="185"/>
    </location>
</feature>
<dbReference type="InterPro" id="IPR000863">
    <property type="entry name" value="Sulfotransferase_dom"/>
</dbReference>
<dbReference type="STRING" id="1280954.HPO_18787"/>
<dbReference type="InterPro" id="IPR027417">
    <property type="entry name" value="P-loop_NTPase"/>
</dbReference>
<dbReference type="PATRIC" id="fig|1280954.3.peg.3776"/>
<dbReference type="SUPFAM" id="SSF52540">
    <property type="entry name" value="P-loop containing nucleoside triphosphate hydrolases"/>
    <property type="match status" value="1"/>
</dbReference>
<keyword evidence="2" id="KW-0325">Glycoprotein</keyword>
<dbReference type="RefSeq" id="WP_035602522.1">
    <property type="nucleotide sequence ID" value="NZ_ARYM01000039.1"/>
</dbReference>
<dbReference type="eggNOG" id="COG4424">
    <property type="taxonomic scope" value="Bacteria"/>
</dbReference>
<proteinExistence type="predicted"/>
<reference evidence="4 5" key="1">
    <citation type="journal article" date="2014" name="Antonie Van Leeuwenhoek">
        <title>Hyphomonas beringensis sp. nov. and Hyphomonas chukchiensis sp. nov., isolated from surface seawater of the Bering Sea and Chukchi Sea.</title>
        <authorList>
            <person name="Li C."/>
            <person name="Lai Q."/>
            <person name="Li G."/>
            <person name="Dong C."/>
            <person name="Wang J."/>
            <person name="Liao Y."/>
            <person name="Shao Z."/>
        </authorList>
    </citation>
    <scope>NUCLEOTIDE SEQUENCE [LARGE SCALE GENOMIC DNA]</scope>
    <source>
        <strain evidence="4 5">PS728</strain>
    </source>
</reference>
<dbReference type="Proteomes" id="UP000027100">
    <property type="component" value="Unassembled WGS sequence"/>
</dbReference>
<dbReference type="AlphaFoldDB" id="A0A062VDY2"/>
<dbReference type="Pfam" id="PF00685">
    <property type="entry name" value="Sulfotransfer_1"/>
    <property type="match status" value="1"/>
</dbReference>
<name>A0A062VDY2_9PROT</name>
<evidence type="ECO:0000256" key="2">
    <source>
        <dbReference type="ARBA" id="ARBA00023180"/>
    </source>
</evidence>
<protein>
    <submittedName>
        <fullName evidence="4">Sulfotransferase family protein</fullName>
    </submittedName>
</protein>
<dbReference type="InterPro" id="IPR037359">
    <property type="entry name" value="NST/OST"/>
</dbReference>
<organism evidence="4 5">
    <name type="scientific">Hyphomonas polymorpha PS728</name>
    <dbReference type="NCBI Taxonomy" id="1280954"/>
    <lineage>
        <taxon>Bacteria</taxon>
        <taxon>Pseudomonadati</taxon>
        <taxon>Pseudomonadota</taxon>
        <taxon>Alphaproteobacteria</taxon>
        <taxon>Hyphomonadales</taxon>
        <taxon>Hyphomonadaceae</taxon>
        <taxon>Hyphomonas</taxon>
    </lineage>
</organism>
<keyword evidence="5" id="KW-1185">Reference proteome</keyword>
<evidence type="ECO:0000256" key="1">
    <source>
        <dbReference type="ARBA" id="ARBA00022679"/>
    </source>
</evidence>
<dbReference type="GO" id="GO:0008146">
    <property type="term" value="F:sulfotransferase activity"/>
    <property type="evidence" value="ECO:0007669"/>
    <property type="project" value="InterPro"/>
</dbReference>
<dbReference type="Gene3D" id="3.40.50.300">
    <property type="entry name" value="P-loop containing nucleotide triphosphate hydrolases"/>
    <property type="match status" value="1"/>
</dbReference>
<dbReference type="PANTHER" id="PTHR10605:SF56">
    <property type="entry name" value="BIFUNCTIONAL HEPARAN SULFATE N-DEACETYLASE_N-SULFOTRANSFERASE"/>
    <property type="match status" value="1"/>
</dbReference>
<evidence type="ECO:0000313" key="4">
    <source>
        <dbReference type="EMBL" id="KCZ96672.1"/>
    </source>
</evidence>
<sequence>MTRVPDFLIIGAMKSGTTTLYDDLARHPGLFLPDDKEPDILHHAAGDASRARSLYQNHFRGAADTQLCGEASTMYTMTPWFGDVSTLAREVAGPHLKLIYIVRDPIDRISSHLMHDYMAGRISDTDFDKVVRSHERFISISDYARQIEPWIHAFGRDAILVLTLDELSRDRAGVIERVVRFIGAEPGLVEVGAGASNPRAAIRATSSPIVRSVITSPFYRRQLRRLIPRKLLAGLRLRLTTSKDIPPAALSSEMISELAEELRPSMERFRTLTGADLASPVLQDSTP</sequence>
<evidence type="ECO:0000313" key="5">
    <source>
        <dbReference type="Proteomes" id="UP000027100"/>
    </source>
</evidence>
<gene>
    <name evidence="4" type="ORF">HPO_18787</name>
</gene>
<dbReference type="PANTHER" id="PTHR10605">
    <property type="entry name" value="HEPARAN SULFATE SULFOTRANSFERASE"/>
    <property type="match status" value="1"/>
</dbReference>
<keyword evidence="1 4" id="KW-0808">Transferase</keyword>